<dbReference type="OrthoDB" id="3190733at2"/>
<dbReference type="GO" id="GO:0005737">
    <property type="term" value="C:cytoplasm"/>
    <property type="evidence" value="ECO:0007669"/>
    <property type="project" value="UniProtKB-SubCell"/>
</dbReference>
<dbReference type="Proteomes" id="UP000002217">
    <property type="component" value="Chromosome"/>
</dbReference>
<dbReference type="Gene3D" id="1.10.1740.10">
    <property type="match status" value="1"/>
</dbReference>
<gene>
    <name evidence="6" type="primary">sigI</name>
    <name evidence="7" type="ordered locus">Dtox_1128</name>
</gene>
<evidence type="ECO:0000256" key="3">
    <source>
        <dbReference type="ARBA" id="ARBA00023082"/>
    </source>
</evidence>
<dbReference type="GO" id="GO:0006352">
    <property type="term" value="P:DNA-templated transcription initiation"/>
    <property type="evidence" value="ECO:0007669"/>
    <property type="project" value="UniProtKB-UniRule"/>
</dbReference>
<dbReference type="RefSeq" id="WP_015756729.1">
    <property type="nucleotide sequence ID" value="NC_013216.1"/>
</dbReference>
<comment type="subcellular location">
    <subcellularLocation>
        <location evidence="6">Cytoplasm</location>
    </subcellularLocation>
</comment>
<feature type="short sequence motif" description="Polymerase core binding" evidence="6">
    <location>
        <begin position="55"/>
        <end position="68"/>
    </location>
</feature>
<dbReference type="InterPro" id="IPR013325">
    <property type="entry name" value="RNA_pol_sigma_r2"/>
</dbReference>
<sequence length="255" mass="29999">MLLYIEDAEVLKHKLYRAKAGDNEVREDFLSSCKPFIGKVVSKICRRVLSWGQDDELSIGLIAMNEAIDKYKENYRVPFFAFARMVIKGRLIDYFRLENRYAMSNLLHSFGETGEQCCFEIIRSWEQYLITETTSERRGELEQYEKKLEQYKISLDNLIKSSPKHFDSRALLLKTANTLASNNELMHYLQKNKRLPLMQLISLTGISRKTLERGRKYIIAAAIILYHRSEFVCLNWYLRRISRIGMNLKKQDTVC</sequence>
<evidence type="ECO:0000256" key="1">
    <source>
        <dbReference type="ARBA" id="ARBA00022490"/>
    </source>
</evidence>
<evidence type="ECO:0000256" key="2">
    <source>
        <dbReference type="ARBA" id="ARBA00023015"/>
    </source>
</evidence>
<evidence type="ECO:0000313" key="7">
    <source>
        <dbReference type="EMBL" id="ACV62014.1"/>
    </source>
</evidence>
<dbReference type="GO" id="GO:0016987">
    <property type="term" value="F:sigma factor activity"/>
    <property type="evidence" value="ECO:0007669"/>
    <property type="project" value="UniProtKB-UniRule"/>
</dbReference>
<dbReference type="NCBIfam" id="TIGR02895">
    <property type="entry name" value="spore_sigI"/>
    <property type="match status" value="1"/>
</dbReference>
<dbReference type="SUPFAM" id="SSF88946">
    <property type="entry name" value="Sigma2 domain of RNA polymerase sigma factors"/>
    <property type="match status" value="1"/>
</dbReference>
<dbReference type="eggNOG" id="COG1191">
    <property type="taxonomic scope" value="Bacteria"/>
</dbReference>
<dbReference type="NCBIfam" id="NF006175">
    <property type="entry name" value="PRK08311.2-3"/>
    <property type="match status" value="1"/>
</dbReference>
<evidence type="ECO:0000256" key="6">
    <source>
        <dbReference type="HAMAP-Rule" id="MF_02064"/>
    </source>
</evidence>
<feature type="DNA-binding region" description="H-T-H motif" evidence="6">
    <location>
        <begin position="197"/>
        <end position="216"/>
    </location>
</feature>
<keyword evidence="5 6" id="KW-0804">Transcription</keyword>
<keyword evidence="3 6" id="KW-0731">Sigma factor</keyword>
<keyword evidence="4 6" id="KW-0238">DNA-binding</keyword>
<dbReference type="GO" id="GO:0003677">
    <property type="term" value="F:DNA binding"/>
    <property type="evidence" value="ECO:0007669"/>
    <property type="project" value="UniProtKB-UniRule"/>
</dbReference>
<comment type="function">
    <text evidence="6">Sigma factors are initiation factors that promote the attachment of RNA polymerase to specific initiation sites and are then released.</text>
</comment>
<comment type="similarity">
    <text evidence="6">Belongs to the sigma-70 factor family. SigI subfamily.</text>
</comment>
<dbReference type="STRING" id="485916.Dtox_1128"/>
<protein>
    <recommendedName>
        <fullName evidence="6">RNA polymerase sigma factor SigI</fullName>
    </recommendedName>
</protein>
<dbReference type="HOGENOM" id="CLU_082361_0_0_9"/>
<evidence type="ECO:0000313" key="8">
    <source>
        <dbReference type="Proteomes" id="UP000002217"/>
    </source>
</evidence>
<dbReference type="PIRSF" id="PIRSF038953">
    <property type="entry name" value="SigI"/>
    <property type="match status" value="1"/>
</dbReference>
<keyword evidence="1 6" id="KW-0963">Cytoplasm</keyword>
<dbReference type="EMBL" id="CP001720">
    <property type="protein sequence ID" value="ACV62014.1"/>
    <property type="molecule type" value="Genomic_DNA"/>
</dbReference>
<dbReference type="KEGG" id="dae:Dtox_1128"/>
<keyword evidence="2 6" id="KW-0805">Transcription regulation</keyword>
<organism evidence="7 8">
    <name type="scientific">Desulfofarcimen acetoxidans (strain ATCC 49208 / DSM 771 / KCTC 5769 / VKM B-1644 / 5575)</name>
    <name type="common">Desulfotomaculum acetoxidans</name>
    <dbReference type="NCBI Taxonomy" id="485916"/>
    <lineage>
        <taxon>Bacteria</taxon>
        <taxon>Bacillati</taxon>
        <taxon>Bacillota</taxon>
        <taxon>Clostridia</taxon>
        <taxon>Eubacteriales</taxon>
        <taxon>Peptococcaceae</taxon>
        <taxon>Desulfofarcimen</taxon>
    </lineage>
</organism>
<comment type="activity regulation">
    <text evidence="6">Negatively regulated by the anti-sigma-I factor RsgI.</text>
</comment>
<evidence type="ECO:0000256" key="4">
    <source>
        <dbReference type="ARBA" id="ARBA00023125"/>
    </source>
</evidence>
<keyword evidence="6" id="KW-0346">Stress response</keyword>
<reference evidence="7 8" key="1">
    <citation type="journal article" date="2009" name="Stand. Genomic Sci.">
        <title>Complete genome sequence of Desulfotomaculum acetoxidans type strain (5575).</title>
        <authorList>
            <person name="Spring S."/>
            <person name="Lapidus A."/>
            <person name="Schroder M."/>
            <person name="Gleim D."/>
            <person name="Sims D."/>
            <person name="Meincke L."/>
            <person name="Glavina Del Rio T."/>
            <person name="Tice H."/>
            <person name="Copeland A."/>
            <person name="Cheng J.F."/>
            <person name="Lucas S."/>
            <person name="Chen F."/>
            <person name="Nolan M."/>
            <person name="Bruce D."/>
            <person name="Goodwin L."/>
            <person name="Pitluck S."/>
            <person name="Ivanova N."/>
            <person name="Mavromatis K."/>
            <person name="Mikhailova N."/>
            <person name="Pati A."/>
            <person name="Chen A."/>
            <person name="Palaniappan K."/>
            <person name="Land M."/>
            <person name="Hauser L."/>
            <person name="Chang Y.J."/>
            <person name="Jeffries C.D."/>
            <person name="Chain P."/>
            <person name="Saunders E."/>
            <person name="Brettin T."/>
            <person name="Detter J.C."/>
            <person name="Goker M."/>
            <person name="Bristow J."/>
            <person name="Eisen J.A."/>
            <person name="Markowitz V."/>
            <person name="Hugenholtz P."/>
            <person name="Kyrpides N.C."/>
            <person name="Klenk H.P."/>
            <person name="Han C."/>
        </authorList>
    </citation>
    <scope>NUCLEOTIDE SEQUENCE [LARGE SCALE GENOMIC DNA]</scope>
    <source>
        <strain evidence="8">ATCC 49208 / DSM 771 / VKM B-1644</strain>
    </source>
</reference>
<proteinExistence type="inferred from homology"/>
<dbReference type="InterPro" id="IPR014244">
    <property type="entry name" value="RNA_pol_sigma-I"/>
</dbReference>
<keyword evidence="8" id="KW-1185">Reference proteome</keyword>
<evidence type="ECO:0000256" key="5">
    <source>
        <dbReference type="ARBA" id="ARBA00023163"/>
    </source>
</evidence>
<name>C8W4E6_DESAS</name>
<accession>C8W4E6</accession>
<dbReference type="AlphaFoldDB" id="C8W4E6"/>
<comment type="subunit">
    <text evidence="6">Interacts with RsgI.</text>
</comment>
<dbReference type="HAMAP" id="MF_02064">
    <property type="entry name" value="Sigma70_SigI"/>
    <property type="match status" value="1"/>
</dbReference>